<dbReference type="Gene3D" id="3.30.710.10">
    <property type="entry name" value="Potassium Channel Kv1.1, Chain A"/>
    <property type="match status" value="1"/>
</dbReference>
<feature type="domain" description="C2H2-type" evidence="8">
    <location>
        <begin position="562"/>
        <end position="589"/>
    </location>
</feature>
<dbReference type="InterPro" id="IPR000210">
    <property type="entry name" value="BTB/POZ_dom"/>
</dbReference>
<dbReference type="GO" id="GO:0005634">
    <property type="term" value="C:nucleus"/>
    <property type="evidence" value="ECO:0007669"/>
    <property type="project" value="TreeGrafter"/>
</dbReference>
<evidence type="ECO:0000256" key="1">
    <source>
        <dbReference type="ARBA" id="ARBA00022723"/>
    </source>
</evidence>
<accession>A0A6F9DXX6</accession>
<dbReference type="GO" id="GO:0000981">
    <property type="term" value="F:DNA-binding transcription factor activity, RNA polymerase II-specific"/>
    <property type="evidence" value="ECO:0007669"/>
    <property type="project" value="TreeGrafter"/>
</dbReference>
<dbReference type="Pfam" id="PF00096">
    <property type="entry name" value="zf-C2H2"/>
    <property type="match status" value="3"/>
</dbReference>
<evidence type="ECO:0000256" key="2">
    <source>
        <dbReference type="ARBA" id="ARBA00022737"/>
    </source>
</evidence>
<dbReference type="AlphaFoldDB" id="A0A6F9DXX6"/>
<proteinExistence type="evidence at transcript level"/>
<feature type="compositionally biased region" description="Polar residues" evidence="6">
    <location>
        <begin position="125"/>
        <end position="137"/>
    </location>
</feature>
<dbReference type="InterPro" id="IPR036236">
    <property type="entry name" value="Znf_C2H2_sf"/>
</dbReference>
<organism evidence="9">
    <name type="scientific">Phallusia mammillata</name>
    <dbReference type="NCBI Taxonomy" id="59560"/>
    <lineage>
        <taxon>Eukaryota</taxon>
        <taxon>Metazoa</taxon>
        <taxon>Chordata</taxon>
        <taxon>Tunicata</taxon>
        <taxon>Ascidiacea</taxon>
        <taxon>Phlebobranchia</taxon>
        <taxon>Ascidiidae</taxon>
        <taxon>Phallusia</taxon>
    </lineage>
</organism>
<feature type="region of interest" description="Disordered" evidence="6">
    <location>
        <begin position="233"/>
        <end position="265"/>
    </location>
</feature>
<evidence type="ECO:0000256" key="4">
    <source>
        <dbReference type="ARBA" id="ARBA00022833"/>
    </source>
</evidence>
<evidence type="ECO:0000259" key="7">
    <source>
        <dbReference type="PROSITE" id="PS50097"/>
    </source>
</evidence>
<feature type="domain" description="C2H2-type" evidence="8">
    <location>
        <begin position="590"/>
        <end position="617"/>
    </location>
</feature>
<reference evidence="9" key="1">
    <citation type="submission" date="2020-04" db="EMBL/GenBank/DDBJ databases">
        <authorList>
            <person name="Neveu A P."/>
        </authorList>
    </citation>
    <scope>NUCLEOTIDE SEQUENCE</scope>
    <source>
        <tissue evidence="9">Whole embryo</tissue>
    </source>
</reference>
<gene>
    <name evidence="9" type="primary">Znf317-002</name>
</gene>
<evidence type="ECO:0000256" key="5">
    <source>
        <dbReference type="PROSITE-ProRule" id="PRU00042"/>
    </source>
</evidence>
<evidence type="ECO:0000259" key="8">
    <source>
        <dbReference type="PROSITE" id="PS50157"/>
    </source>
</evidence>
<feature type="region of interest" description="Disordered" evidence="6">
    <location>
        <begin position="155"/>
        <end position="199"/>
    </location>
</feature>
<sequence>MEALELPSADAHCKKVMQNLHRLKCNEKLCDMALGAGGQKYFAHKCVVLAACPILESFIDETQTEFPYVVCNEVSAKGLSLWIDYIYTGIAPQHFQEQSEFVKVCDTFFMFGKPPSLEEKASPVKSPSNGLGQGLLDTSSDLNDASLDAIISKTKKPVKRRAAKNTKTTPKRKTPVKRQRKKAAKPQITETKKPPLDDLTDVTLDDLIKESTQDASVSYSDVEISDVEVEVNEKKVGKRKRKSDTNTSTPKEPKKRIRKTDRKNRKLPKEAPFICPAENCDVIADDREELLKHYRKHKRKKFHCKQCDEIFFQFTHLSAHELVHDGIALPMTEPFKCPDCPIVCKNFDFLWSHFKHHMKTRLACSICEEKFSSNRELQIHELSHTGQKPFTCNDCGKQFVKESKLEIHRRIHDRHRDMGPTHVCDVCGLKFITQWLLNKHTAKEHVFLNQEDSQEGESQNSVLSVDFDSQNSQDLSLDGSQSRKGRKSVYDAIIPTTAPFLCPFEGCAKETDSRGKLFKHFRFKILRTHDEKKLQCGLCDQKFHYKKDLRVHERIHTGDRPFRCDICGRGFSQKCILESHLQSHKDVKSEICDVCGLAYTYKKSLAHHKKTKHGQKHLYTCNYCEKGYDNLPRFKMHIETCAKAEVMMCKKCGKTFRNKLSFEMHTEKCKGVEFRCQACKLSFPSRDLFKEHMIEIHVPQQSPDCLPAAYRHLVLSTKTENTSNAKAIENGSGPDVTNKNDHV</sequence>
<keyword evidence="1" id="KW-0479">Metal-binding</keyword>
<keyword evidence="4" id="KW-0862">Zinc</keyword>
<dbReference type="PROSITE" id="PS50097">
    <property type="entry name" value="BTB"/>
    <property type="match status" value="1"/>
</dbReference>
<name>A0A6F9DXX6_9ASCI</name>
<dbReference type="FunFam" id="3.30.160.60:FF:001049">
    <property type="entry name" value="zinc finger protein 319"/>
    <property type="match status" value="1"/>
</dbReference>
<evidence type="ECO:0000313" key="9">
    <source>
        <dbReference type="EMBL" id="CAB3267989.1"/>
    </source>
</evidence>
<dbReference type="PROSITE" id="PS50157">
    <property type="entry name" value="ZINC_FINGER_C2H2_2"/>
    <property type="match status" value="7"/>
</dbReference>
<dbReference type="InterPro" id="IPR011333">
    <property type="entry name" value="SKP1/BTB/POZ_sf"/>
</dbReference>
<feature type="region of interest" description="Disordered" evidence="6">
    <location>
        <begin position="724"/>
        <end position="743"/>
    </location>
</feature>
<feature type="domain" description="C2H2-type" evidence="8">
    <location>
        <begin position="534"/>
        <end position="561"/>
    </location>
</feature>
<feature type="compositionally biased region" description="Basic residues" evidence="6">
    <location>
        <begin position="253"/>
        <end position="265"/>
    </location>
</feature>
<feature type="domain" description="C2H2-type" evidence="8">
    <location>
        <begin position="674"/>
        <end position="702"/>
    </location>
</feature>
<dbReference type="PANTHER" id="PTHR24408">
    <property type="entry name" value="ZINC FINGER PROTEIN"/>
    <property type="match status" value="1"/>
</dbReference>
<feature type="domain" description="BTB" evidence="7">
    <location>
        <begin position="30"/>
        <end position="89"/>
    </location>
</feature>
<keyword evidence="3 5" id="KW-0863">Zinc-finger</keyword>
<dbReference type="PROSITE" id="PS00028">
    <property type="entry name" value="ZINC_FINGER_C2H2_1"/>
    <property type="match status" value="8"/>
</dbReference>
<dbReference type="SUPFAM" id="SSF54695">
    <property type="entry name" value="POZ domain"/>
    <property type="match status" value="1"/>
</dbReference>
<dbReference type="SMART" id="SM00355">
    <property type="entry name" value="ZnF_C2H2"/>
    <property type="match status" value="13"/>
</dbReference>
<feature type="region of interest" description="Disordered" evidence="6">
    <location>
        <begin position="117"/>
        <end position="137"/>
    </location>
</feature>
<evidence type="ECO:0000256" key="3">
    <source>
        <dbReference type="ARBA" id="ARBA00022771"/>
    </source>
</evidence>
<dbReference type="Gene3D" id="3.30.160.60">
    <property type="entry name" value="Classic Zinc Finger"/>
    <property type="match status" value="7"/>
</dbReference>
<keyword evidence="2" id="KW-0677">Repeat</keyword>
<dbReference type="EMBL" id="LR792127">
    <property type="protein sequence ID" value="CAB3267989.1"/>
    <property type="molecule type" value="mRNA"/>
</dbReference>
<dbReference type="GO" id="GO:0043565">
    <property type="term" value="F:sequence-specific DNA binding"/>
    <property type="evidence" value="ECO:0007669"/>
    <property type="project" value="TreeGrafter"/>
</dbReference>
<feature type="compositionally biased region" description="Basic residues" evidence="6">
    <location>
        <begin position="155"/>
        <end position="184"/>
    </location>
</feature>
<dbReference type="FunFam" id="3.30.160.60:FF:000557">
    <property type="entry name" value="zinc finger and SCAN domain-containing protein 29"/>
    <property type="match status" value="1"/>
</dbReference>
<feature type="domain" description="C2H2-type" evidence="8">
    <location>
        <begin position="302"/>
        <end position="326"/>
    </location>
</feature>
<feature type="domain" description="C2H2-type" evidence="8">
    <location>
        <begin position="362"/>
        <end position="389"/>
    </location>
</feature>
<dbReference type="GO" id="GO:0008270">
    <property type="term" value="F:zinc ion binding"/>
    <property type="evidence" value="ECO:0007669"/>
    <property type="project" value="UniProtKB-KW"/>
</dbReference>
<feature type="domain" description="C2H2-type" evidence="8">
    <location>
        <begin position="390"/>
        <end position="417"/>
    </location>
</feature>
<protein>
    <submittedName>
        <fullName evidence="9">Zinc finger protein 317-like</fullName>
    </submittedName>
</protein>
<dbReference type="Pfam" id="PF00651">
    <property type="entry name" value="BTB"/>
    <property type="match status" value="1"/>
</dbReference>
<dbReference type="PANTHER" id="PTHR24408:SF64">
    <property type="entry name" value="LINKING IMMUNITY AND METABOLISM-RELATED"/>
    <property type="match status" value="1"/>
</dbReference>
<dbReference type="InterPro" id="IPR013087">
    <property type="entry name" value="Znf_C2H2_type"/>
</dbReference>
<evidence type="ECO:0000256" key="6">
    <source>
        <dbReference type="SAM" id="MobiDB-lite"/>
    </source>
</evidence>
<dbReference type="SUPFAM" id="SSF57667">
    <property type="entry name" value="beta-beta-alpha zinc fingers"/>
    <property type="match status" value="5"/>
</dbReference>